<dbReference type="OrthoDB" id="36975at2"/>
<reference evidence="1 2" key="1">
    <citation type="submission" date="2016-01" db="EMBL/GenBank/DDBJ databases">
        <title>Genome sequence of Clostridium neopropionicum X4, DSM-3847.</title>
        <authorList>
            <person name="Poehlein A."/>
            <person name="Beck M.H."/>
            <person name="Bengelsdorf F.R."/>
            <person name="Daniel R."/>
            <person name="Duerre P."/>
        </authorList>
    </citation>
    <scope>NUCLEOTIDE SEQUENCE [LARGE SCALE GENOMIC DNA]</scope>
    <source>
        <strain evidence="1 2">DSM-3847</strain>
    </source>
</reference>
<sequence length="227" mass="26830">MNVIYLNHSGFLVETENKVLVFDYYSQGGRFDFFNPQHFIGKDIVFFVSHNHNDHFDARILDWAERVSYVVSDETRLSSDFQGEVLYVKPHEVYQFRGMEIETLLSNDEGVAFVVEADDKMIYHAGDLNWWHWNGESKEFNDEIAKSYQEEIQQIKGRQIDVAFVPADLRLEDKYCWATDYFMQEVGAAAVFPMHFWGRFDVCEMLKEKPYGDKIHNITKENQKFTF</sequence>
<dbReference type="GO" id="GO:0016787">
    <property type="term" value="F:hydrolase activity"/>
    <property type="evidence" value="ECO:0007669"/>
    <property type="project" value="UniProtKB-KW"/>
</dbReference>
<gene>
    <name evidence="1" type="ORF">CLNEO_01020</name>
</gene>
<accession>A0A136WHG2</accession>
<dbReference type="Pfam" id="PF13483">
    <property type="entry name" value="Lactamase_B_3"/>
    <property type="match status" value="1"/>
</dbReference>
<dbReference type="STRING" id="36847.CLNEO_01020"/>
<dbReference type="SUPFAM" id="SSF56281">
    <property type="entry name" value="Metallo-hydrolase/oxidoreductase"/>
    <property type="match status" value="1"/>
</dbReference>
<organism evidence="1 2">
    <name type="scientific">Anaerotignum neopropionicum</name>
    <dbReference type="NCBI Taxonomy" id="36847"/>
    <lineage>
        <taxon>Bacteria</taxon>
        <taxon>Bacillati</taxon>
        <taxon>Bacillota</taxon>
        <taxon>Clostridia</taxon>
        <taxon>Lachnospirales</taxon>
        <taxon>Anaerotignaceae</taxon>
        <taxon>Anaerotignum</taxon>
    </lineage>
</organism>
<evidence type="ECO:0000313" key="1">
    <source>
        <dbReference type="EMBL" id="KXL54006.1"/>
    </source>
</evidence>
<dbReference type="InterPro" id="IPR036866">
    <property type="entry name" value="RibonucZ/Hydroxyglut_hydro"/>
</dbReference>
<name>A0A136WHG2_9FIRM</name>
<proteinExistence type="predicted"/>
<protein>
    <submittedName>
        <fullName evidence="1">Metal-dependent hydrolase</fullName>
    </submittedName>
</protein>
<dbReference type="PANTHER" id="PTHR42967">
    <property type="entry name" value="METAL DEPENDENT HYDROLASE"/>
    <property type="match status" value="1"/>
</dbReference>
<keyword evidence="2" id="KW-1185">Reference proteome</keyword>
<keyword evidence="1" id="KW-0378">Hydrolase</keyword>
<dbReference type="PANTHER" id="PTHR42967:SF1">
    <property type="entry name" value="MBL FOLD METALLO-HYDROLASE"/>
    <property type="match status" value="1"/>
</dbReference>
<comment type="caution">
    <text evidence="1">The sequence shown here is derived from an EMBL/GenBank/DDBJ whole genome shotgun (WGS) entry which is preliminary data.</text>
</comment>
<dbReference type="Gene3D" id="3.60.15.10">
    <property type="entry name" value="Ribonuclease Z/Hydroxyacylglutathione hydrolase-like"/>
    <property type="match status" value="1"/>
</dbReference>
<dbReference type="PATRIC" id="fig|36847.3.peg.121"/>
<dbReference type="EMBL" id="LRVM01000001">
    <property type="protein sequence ID" value="KXL54006.1"/>
    <property type="molecule type" value="Genomic_DNA"/>
</dbReference>
<dbReference type="AlphaFoldDB" id="A0A136WHG2"/>
<dbReference type="RefSeq" id="WP_066083417.1">
    <property type="nucleotide sequence ID" value="NZ_LRVM01000001.1"/>
</dbReference>
<dbReference type="Proteomes" id="UP000070539">
    <property type="component" value="Unassembled WGS sequence"/>
</dbReference>
<evidence type="ECO:0000313" key="2">
    <source>
        <dbReference type="Proteomes" id="UP000070539"/>
    </source>
</evidence>